<evidence type="ECO:0000313" key="1">
    <source>
        <dbReference type="EMBL" id="SKB67269.1"/>
    </source>
</evidence>
<sequence length="325" mass="35541">MPQENSFSSFGGLFGEGTSNTNQAYKYNGKELDRMHGLDWYDYGTRNYDAALPVWTTVDPAADRYPNISPYAYCANNPIIYIDPTGMYIEEGSQKEWERRKGDVTSQRDYLQKRVDKLKAKAEAKGWSTEKLASKIGDKNERIARLNTSLGTMGTLESSSQGYSLSHKATGENGGVTLNTDTKIVDIKFGSGNTGNFVHEMTHAGQFEVGDMAFDLKTGMTLAQDVYDEVSAYKSQFAYDPSSVSGLPSTSFANSFASITPSWVQGLAGGTLYVPGGTANTGVGPLNINSTRADFINAYPSNPAIKTFPASFVLKTSYPNIYYKK</sequence>
<dbReference type="RefSeq" id="WP_317042999.1">
    <property type="nucleotide sequence ID" value="NZ_FUYQ01000016.1"/>
</dbReference>
<dbReference type="InterPro" id="IPR022385">
    <property type="entry name" value="Rhs_assc_core"/>
</dbReference>
<protein>
    <submittedName>
        <fullName evidence="1">RHS repeat-associated core domain-containing protein</fullName>
    </submittedName>
</protein>
<keyword evidence="2" id="KW-1185">Reference proteome</keyword>
<dbReference type="PANTHER" id="PTHR32305:SF15">
    <property type="entry name" value="PROTEIN RHSA-RELATED"/>
    <property type="match status" value="1"/>
</dbReference>
<dbReference type="AlphaFoldDB" id="A0A1T5D6G8"/>
<accession>A0A1T5D6G8</accession>
<name>A0A1T5D6G8_9BACT</name>
<dbReference type="Proteomes" id="UP000190852">
    <property type="component" value="Unassembled WGS sequence"/>
</dbReference>
<dbReference type="NCBIfam" id="TIGR03696">
    <property type="entry name" value="Rhs_assc_core"/>
    <property type="match status" value="1"/>
</dbReference>
<dbReference type="Gene3D" id="2.180.10.10">
    <property type="entry name" value="RHS repeat-associated core"/>
    <property type="match status" value="1"/>
</dbReference>
<dbReference type="PANTHER" id="PTHR32305">
    <property type="match status" value="1"/>
</dbReference>
<proteinExistence type="predicted"/>
<dbReference type="EMBL" id="FUYQ01000016">
    <property type="protein sequence ID" value="SKB67269.1"/>
    <property type="molecule type" value="Genomic_DNA"/>
</dbReference>
<organism evidence="1 2">
    <name type="scientific">Parabacteroides chartae</name>
    <dbReference type="NCBI Taxonomy" id="1037355"/>
    <lineage>
        <taxon>Bacteria</taxon>
        <taxon>Pseudomonadati</taxon>
        <taxon>Bacteroidota</taxon>
        <taxon>Bacteroidia</taxon>
        <taxon>Bacteroidales</taxon>
        <taxon>Tannerellaceae</taxon>
        <taxon>Parabacteroides</taxon>
    </lineage>
</organism>
<dbReference type="InterPro" id="IPR050708">
    <property type="entry name" value="T6SS_VgrG/RHS"/>
</dbReference>
<evidence type="ECO:0000313" key="2">
    <source>
        <dbReference type="Proteomes" id="UP000190852"/>
    </source>
</evidence>
<reference evidence="2" key="1">
    <citation type="submission" date="2017-02" db="EMBL/GenBank/DDBJ databases">
        <authorList>
            <person name="Varghese N."/>
            <person name="Submissions S."/>
        </authorList>
    </citation>
    <scope>NUCLEOTIDE SEQUENCE [LARGE SCALE GENOMIC DNA]</scope>
    <source>
        <strain evidence="2">DSM 24967</strain>
    </source>
</reference>
<gene>
    <name evidence="1" type="ORF">SAMN05660349_02295</name>
</gene>